<evidence type="ECO:0000256" key="2">
    <source>
        <dbReference type="ARBA" id="ARBA00022475"/>
    </source>
</evidence>
<organism evidence="10 11">
    <name type="scientific">Tropicimonas sediminicola</name>
    <dbReference type="NCBI Taxonomy" id="1031541"/>
    <lineage>
        <taxon>Bacteria</taxon>
        <taxon>Pseudomonadati</taxon>
        <taxon>Pseudomonadota</taxon>
        <taxon>Alphaproteobacteria</taxon>
        <taxon>Rhodobacterales</taxon>
        <taxon>Roseobacteraceae</taxon>
        <taxon>Tropicimonas</taxon>
    </lineage>
</organism>
<name>A0A239JWQ5_9RHOB</name>
<keyword evidence="8" id="KW-0003">3Fe-4S</keyword>
<keyword evidence="2" id="KW-1003">Cell membrane</keyword>
<dbReference type="GO" id="GO:0051538">
    <property type="term" value="F:3 iron, 4 sulfur cluster binding"/>
    <property type="evidence" value="ECO:0007669"/>
    <property type="project" value="UniProtKB-KW"/>
</dbReference>
<proteinExistence type="predicted"/>
<feature type="domain" description="NADH:ubiquinone oxidoreductase-like 20kDa subunit" evidence="9">
    <location>
        <begin position="15"/>
        <end position="152"/>
    </location>
</feature>
<protein>
    <submittedName>
        <fullName evidence="10">Coenzyme F420-reducing hydrogenase, gamma subunit</fullName>
    </submittedName>
</protein>
<dbReference type="InterPro" id="IPR051349">
    <property type="entry name" value="Hydrogenase_assoc-protein"/>
</dbReference>
<keyword evidence="6" id="KW-0411">Iron-sulfur</keyword>
<keyword evidence="7" id="KW-0472">Membrane</keyword>
<dbReference type="PANTHER" id="PTHR42845">
    <property type="entry name" value="COENZYME F420-REDUCING HYDROGENASE, GAMMA SUBUNIT"/>
    <property type="match status" value="1"/>
</dbReference>
<dbReference type="EMBL" id="FZOY01000006">
    <property type="protein sequence ID" value="SNT10180.1"/>
    <property type="molecule type" value="Genomic_DNA"/>
</dbReference>
<keyword evidence="5" id="KW-0408">Iron</keyword>
<evidence type="ECO:0000256" key="1">
    <source>
        <dbReference type="ARBA" id="ARBA00001927"/>
    </source>
</evidence>
<evidence type="ECO:0000256" key="5">
    <source>
        <dbReference type="ARBA" id="ARBA00023004"/>
    </source>
</evidence>
<sequence length="256" mass="26568">MTAPLRLAVWKFASCDGCQLALLESGDLLLELAEAVEIAHFAEASSSMREGPWDLSLVEGSITTAEDIARIRHIRENSRLLVAIGACATAGGIQALRNVADAGAFAAAVYPHPEILDALETSTPVSDHVAVDLELQGCPISSAQLLEVITALLSGRKPQLPVEPVCFECKRAGHPCVLVANGTPCLGPVTTAGCGALCPAVGRGCYGCFGPLPGAVPAVLSQRLAELGLHRAELTALYRSFAAAAPANAEEAARHE</sequence>
<dbReference type="Gene3D" id="3.40.50.700">
    <property type="entry name" value="NADH:ubiquinone oxidoreductase-like, 20kDa subunit"/>
    <property type="match status" value="1"/>
</dbReference>
<evidence type="ECO:0000313" key="10">
    <source>
        <dbReference type="EMBL" id="SNT10180.1"/>
    </source>
</evidence>
<dbReference type="Pfam" id="PF01058">
    <property type="entry name" value="Oxidored_q6"/>
    <property type="match status" value="1"/>
</dbReference>
<comment type="cofactor">
    <cofactor evidence="1">
        <name>[3Fe-4S] cluster</name>
        <dbReference type="ChEBI" id="CHEBI:21137"/>
    </cofactor>
</comment>
<evidence type="ECO:0000256" key="6">
    <source>
        <dbReference type="ARBA" id="ARBA00023014"/>
    </source>
</evidence>
<dbReference type="AlphaFoldDB" id="A0A239JWQ5"/>
<evidence type="ECO:0000259" key="9">
    <source>
        <dbReference type="Pfam" id="PF01058"/>
    </source>
</evidence>
<dbReference type="GO" id="GO:0016491">
    <property type="term" value="F:oxidoreductase activity"/>
    <property type="evidence" value="ECO:0007669"/>
    <property type="project" value="UniProtKB-KW"/>
</dbReference>
<reference evidence="10 11" key="1">
    <citation type="submission" date="2017-06" db="EMBL/GenBank/DDBJ databases">
        <authorList>
            <person name="Kim H.J."/>
            <person name="Triplett B.A."/>
        </authorList>
    </citation>
    <scope>NUCLEOTIDE SEQUENCE [LARGE SCALE GENOMIC DNA]</scope>
    <source>
        <strain evidence="10 11">DSM 29339</strain>
    </source>
</reference>
<gene>
    <name evidence="10" type="ORF">SAMN05421757_106109</name>
</gene>
<evidence type="ECO:0000256" key="7">
    <source>
        <dbReference type="ARBA" id="ARBA00023136"/>
    </source>
</evidence>
<evidence type="ECO:0000256" key="8">
    <source>
        <dbReference type="ARBA" id="ARBA00023291"/>
    </source>
</evidence>
<evidence type="ECO:0000256" key="3">
    <source>
        <dbReference type="ARBA" id="ARBA00022723"/>
    </source>
</evidence>
<dbReference type="Proteomes" id="UP000198426">
    <property type="component" value="Unassembled WGS sequence"/>
</dbReference>
<dbReference type="SUPFAM" id="SSF56770">
    <property type="entry name" value="HydA/Nqo6-like"/>
    <property type="match status" value="1"/>
</dbReference>
<dbReference type="PANTHER" id="PTHR42845:SF3">
    <property type="entry name" value="CYTOSOLIC NIFE-HYDROGENASE, DELTA SUBUNIT"/>
    <property type="match status" value="1"/>
</dbReference>
<accession>A0A239JWQ5</accession>
<dbReference type="OrthoDB" id="9787729at2"/>
<keyword evidence="11" id="KW-1185">Reference proteome</keyword>
<dbReference type="GO" id="GO:0046872">
    <property type="term" value="F:metal ion binding"/>
    <property type="evidence" value="ECO:0007669"/>
    <property type="project" value="UniProtKB-KW"/>
</dbReference>
<dbReference type="InterPro" id="IPR006137">
    <property type="entry name" value="NADH_UbQ_OxRdtase-like_20kDa"/>
</dbReference>
<keyword evidence="4" id="KW-0560">Oxidoreductase</keyword>
<evidence type="ECO:0000313" key="11">
    <source>
        <dbReference type="Proteomes" id="UP000198426"/>
    </source>
</evidence>
<keyword evidence="3" id="KW-0479">Metal-binding</keyword>
<dbReference type="RefSeq" id="WP_089234057.1">
    <property type="nucleotide sequence ID" value="NZ_FZOY01000006.1"/>
</dbReference>
<evidence type="ECO:0000256" key="4">
    <source>
        <dbReference type="ARBA" id="ARBA00023002"/>
    </source>
</evidence>
<dbReference type="InterPro" id="IPR037024">
    <property type="entry name" value="NiFe_Hase_small_N_sf"/>
</dbReference>